<accession>A0A1G2DC85</accession>
<name>A0A1G2DC85_9BACT</name>
<keyword evidence="1" id="KW-0732">Signal</keyword>
<dbReference type="EMBL" id="MHLO01000036">
    <property type="protein sequence ID" value="OGZ11224.1"/>
    <property type="molecule type" value="Genomic_DNA"/>
</dbReference>
<dbReference type="SUPFAM" id="SSF47090">
    <property type="entry name" value="PGBD-like"/>
    <property type="match status" value="1"/>
</dbReference>
<dbReference type="InterPro" id="IPR036365">
    <property type="entry name" value="PGBD-like_sf"/>
</dbReference>
<dbReference type="STRING" id="1798664.A3C93_03600"/>
<dbReference type="Proteomes" id="UP000178636">
    <property type="component" value="Unassembled WGS sequence"/>
</dbReference>
<gene>
    <name evidence="2" type="ORF">A3C93_03600</name>
</gene>
<feature type="chain" id="PRO_5009582506" description="Peptidoglycan binding-like domain-containing protein" evidence="1">
    <location>
        <begin position="28"/>
        <end position="757"/>
    </location>
</feature>
<sequence length="757" mass="81684">MKYRYAIGGALVASAVLFSLSTSVAIAAECDPLALRATNFGQTGAHVKALQSCLLAAKFDIPAGATGYFGTQTKAALQTFYRTALDISDWDGRSIGPKGRAALVLRTQGVTVNVHASSGGGAPGLKRIASETELTKYIEASRSGSYRSISLGLSSGAVTMGAPTVALSSADSSVPATTPMVPLPTTAGETSATPSRVSETNVQVAGIDEPDIVKTDGTTIYFSREGYARWYSDVLPTPMMDCVNCGIMPPTPQKEVGVTAVTAFPLSSLGIASDAIVERGQMLLVKDKHLLVILAYDKIVAYDVTDPTKPTKKWTNELKNNTQVVAARLKGGTMSLVTSTYLSATRPCPIIPIMRGGVSIAIPCGDIWVPVSVEPANVSYSIFAVDPTTGTETTSTTILGDSNNTTVYVSENNIYLAYRMQNATTNVIMSFLRNETTGLLSTTTIERIRVVDGYDISLNSKMTEIGKAVELELASLSENDRMLFENELENRMKSYLDTHLRDTDRTTIARIPLATLTVASSGVVPGHLLNQFSMDEWGGNLRTAVTVGDRWGFGGSKMVNDVYVFDESFKALGSILDLGVTERIYAARFIGNRGYLVTFRQTDPFYVLDLSLPTAPKMTGELKIPGYSAYLEPLSETMILGVGREDGGVKLAIFDVSNPASPTEKAKYSLKDSWTEVEGNHHAFLRDEKHKVFFLPGGQGGYVLSYDGDALTLKATVAGYQVKRAVYIEDNLYIIGEEKITVYDETTWKEVKTLELK</sequence>
<evidence type="ECO:0000256" key="1">
    <source>
        <dbReference type="SAM" id="SignalP"/>
    </source>
</evidence>
<evidence type="ECO:0000313" key="2">
    <source>
        <dbReference type="EMBL" id="OGZ11224.1"/>
    </source>
</evidence>
<feature type="signal peptide" evidence="1">
    <location>
        <begin position="1"/>
        <end position="27"/>
    </location>
</feature>
<dbReference type="InterPro" id="IPR011047">
    <property type="entry name" value="Quinoprotein_ADH-like_sf"/>
</dbReference>
<dbReference type="InterPro" id="IPR036366">
    <property type="entry name" value="PGBDSf"/>
</dbReference>
<reference evidence="2 3" key="1">
    <citation type="journal article" date="2016" name="Nat. Commun.">
        <title>Thousands of microbial genomes shed light on interconnected biogeochemical processes in an aquifer system.</title>
        <authorList>
            <person name="Anantharaman K."/>
            <person name="Brown C.T."/>
            <person name="Hug L.A."/>
            <person name="Sharon I."/>
            <person name="Castelle C.J."/>
            <person name="Probst A.J."/>
            <person name="Thomas B.C."/>
            <person name="Singh A."/>
            <person name="Wilkins M.J."/>
            <person name="Karaoz U."/>
            <person name="Brodie E.L."/>
            <person name="Williams K.H."/>
            <person name="Hubbard S.S."/>
            <person name="Banfield J.F."/>
        </authorList>
    </citation>
    <scope>NUCLEOTIDE SEQUENCE [LARGE SCALE GENOMIC DNA]</scope>
</reference>
<organism evidence="2 3">
    <name type="scientific">Candidatus Lloydbacteria bacterium RIFCSPHIGHO2_02_FULL_54_17</name>
    <dbReference type="NCBI Taxonomy" id="1798664"/>
    <lineage>
        <taxon>Bacteria</taxon>
        <taxon>Candidatus Lloydiibacteriota</taxon>
    </lineage>
</organism>
<dbReference type="Gene3D" id="1.10.101.10">
    <property type="entry name" value="PGBD-like superfamily/PGBD"/>
    <property type="match status" value="1"/>
</dbReference>
<protein>
    <recommendedName>
        <fullName evidence="4">Peptidoglycan binding-like domain-containing protein</fullName>
    </recommendedName>
</protein>
<evidence type="ECO:0000313" key="3">
    <source>
        <dbReference type="Proteomes" id="UP000178636"/>
    </source>
</evidence>
<dbReference type="InterPro" id="IPR019198">
    <property type="entry name" value="Beta_propeller_containing"/>
</dbReference>
<comment type="caution">
    <text evidence="2">The sequence shown here is derived from an EMBL/GenBank/DDBJ whole genome shotgun (WGS) entry which is preliminary data.</text>
</comment>
<dbReference type="Pfam" id="PF09826">
    <property type="entry name" value="Beta_propel"/>
    <property type="match status" value="1"/>
</dbReference>
<proteinExistence type="predicted"/>
<evidence type="ECO:0008006" key="4">
    <source>
        <dbReference type="Google" id="ProtNLM"/>
    </source>
</evidence>
<dbReference type="AlphaFoldDB" id="A0A1G2DC85"/>
<dbReference type="SUPFAM" id="SSF50998">
    <property type="entry name" value="Quinoprotein alcohol dehydrogenase-like"/>
    <property type="match status" value="1"/>
</dbReference>